<dbReference type="Pfam" id="PF12704">
    <property type="entry name" value="MacB_PCD"/>
    <property type="match status" value="1"/>
</dbReference>
<dbReference type="OrthoDB" id="9784014at2"/>
<feature type="transmembrane region" description="Helical" evidence="1">
    <location>
        <begin position="306"/>
        <end position="327"/>
    </location>
</feature>
<evidence type="ECO:0000259" key="2">
    <source>
        <dbReference type="Pfam" id="PF12704"/>
    </source>
</evidence>
<dbReference type="RefSeq" id="WP_051587913.1">
    <property type="nucleotide sequence ID" value="NZ_JFKE01000002.1"/>
</dbReference>
<dbReference type="GO" id="GO:0022857">
    <property type="term" value="F:transmembrane transporter activity"/>
    <property type="evidence" value="ECO:0007669"/>
    <property type="project" value="TreeGrafter"/>
</dbReference>
<organism evidence="3 4">
    <name type="scientific">Actibacterium mucosum KCTC 23349</name>
    <dbReference type="NCBI Taxonomy" id="1454373"/>
    <lineage>
        <taxon>Bacteria</taxon>
        <taxon>Pseudomonadati</taxon>
        <taxon>Pseudomonadota</taxon>
        <taxon>Alphaproteobacteria</taxon>
        <taxon>Rhodobacterales</taxon>
        <taxon>Roseobacteraceae</taxon>
        <taxon>Actibacterium</taxon>
    </lineage>
</organism>
<dbReference type="InterPro" id="IPR025857">
    <property type="entry name" value="MacB_PCD"/>
</dbReference>
<dbReference type="AlphaFoldDB" id="A0A037ZL71"/>
<dbReference type="PANTHER" id="PTHR30572">
    <property type="entry name" value="MEMBRANE COMPONENT OF TRANSPORTER-RELATED"/>
    <property type="match status" value="1"/>
</dbReference>
<evidence type="ECO:0000313" key="3">
    <source>
        <dbReference type="EMBL" id="KAJ56364.1"/>
    </source>
</evidence>
<name>A0A037ZL71_9RHOB</name>
<dbReference type="EMBL" id="JFKE01000002">
    <property type="protein sequence ID" value="KAJ56364.1"/>
    <property type="molecule type" value="Genomic_DNA"/>
</dbReference>
<keyword evidence="4" id="KW-1185">Reference proteome</keyword>
<keyword evidence="1" id="KW-0472">Membrane</keyword>
<gene>
    <name evidence="3" type="ORF">ACMU_05310</name>
</gene>
<dbReference type="PANTHER" id="PTHR30572:SF4">
    <property type="entry name" value="ABC TRANSPORTER PERMEASE YTRF"/>
    <property type="match status" value="1"/>
</dbReference>
<keyword evidence="1" id="KW-1133">Transmembrane helix</keyword>
<evidence type="ECO:0000313" key="4">
    <source>
        <dbReference type="Proteomes" id="UP000026249"/>
    </source>
</evidence>
<feature type="domain" description="MacB-like periplasmic core" evidence="2">
    <location>
        <begin position="84"/>
        <end position="216"/>
    </location>
</feature>
<sequence>MSALFLAFAYLRYHWARSLVLVLVAALILFVPVATQTLLSTSERALVARGEATPLLLGSRGSQLDLTMAALYFSDERPDPVAMREVEAVWDSGLGVPIPVYTAFSSTGFRIVGTTLDYFDFRGLSPASGRGLSMLGDAVIGAQVAESLGKGVGDTLVSAPENLFDLDGVYPLEMPIVGVLAPTNTPDDQAIFVDIKTAWVIQGIGHGHEDVVTAADVAAGTAALANAAVVQYQRITEDNIESFHFHGSQDDFPASAVIVVPNDTRSSTILKGRYLDTEGPTQLIEPAGVIQGLVDRIFRIKSLLDVVTAIIAIAAVAAVGLAVFLSYRLRAREIATAVKLGAQKGMVLRLLAAETVMLLFVAGCIATIGAVIVSRNAEAWVGWLLALGN</sequence>
<dbReference type="InterPro" id="IPR050250">
    <property type="entry name" value="Macrolide_Exporter_MacB"/>
</dbReference>
<feature type="transmembrane region" description="Helical" evidence="1">
    <location>
        <begin position="348"/>
        <end position="373"/>
    </location>
</feature>
<protein>
    <recommendedName>
        <fullName evidence="2">MacB-like periplasmic core domain-containing protein</fullName>
    </recommendedName>
</protein>
<dbReference type="GO" id="GO:0005886">
    <property type="term" value="C:plasma membrane"/>
    <property type="evidence" value="ECO:0007669"/>
    <property type="project" value="TreeGrafter"/>
</dbReference>
<proteinExistence type="predicted"/>
<evidence type="ECO:0000256" key="1">
    <source>
        <dbReference type="SAM" id="Phobius"/>
    </source>
</evidence>
<accession>A0A037ZL71</accession>
<keyword evidence="1" id="KW-0812">Transmembrane</keyword>
<comment type="caution">
    <text evidence="3">The sequence shown here is derived from an EMBL/GenBank/DDBJ whole genome shotgun (WGS) entry which is preliminary data.</text>
</comment>
<reference evidence="3 4" key="1">
    <citation type="submission" date="2014-03" db="EMBL/GenBank/DDBJ databases">
        <title>Draft Genome Sequence of Actibacterium mucosum KCTC 23349, a Marine Alphaproteobacterium with Complex Ionic Requirements Isolated from Mediterranean Seawater at Malvarrosa Beach, Valencia, Spain.</title>
        <authorList>
            <person name="Arahal D.R."/>
            <person name="Shao Z."/>
            <person name="Lai Q."/>
            <person name="Pujalte M.J."/>
        </authorList>
    </citation>
    <scope>NUCLEOTIDE SEQUENCE [LARGE SCALE GENOMIC DNA]</scope>
    <source>
        <strain evidence="3 4">KCTC 23349</strain>
    </source>
</reference>
<dbReference type="STRING" id="1454373.ACMU_05310"/>
<dbReference type="Proteomes" id="UP000026249">
    <property type="component" value="Unassembled WGS sequence"/>
</dbReference>